<dbReference type="eggNOG" id="ENOG502RPH2">
    <property type="taxonomic scope" value="Eukaryota"/>
</dbReference>
<keyword evidence="4" id="KW-1185">Reference proteome</keyword>
<evidence type="ECO:0000313" key="3">
    <source>
        <dbReference type="EMBL" id="KDN71706.1"/>
    </source>
</evidence>
<accession>A0A066Y104</accession>
<feature type="compositionally biased region" description="Basic and acidic residues" evidence="1">
    <location>
        <begin position="137"/>
        <end position="149"/>
    </location>
</feature>
<proteinExistence type="predicted"/>
<sequence>MFGLGFLTFATAIMRVVSVRARLGVAGPDPLDLQLCVSIPFLRLMMVRKIIPYTKDKFITWFMPDNPPPTSQQSMIRPEMRQDRDMEEIWLSRDDELPQLIDISGLLSNGGNSQHVQPSDTNESPETEASRQVASGVEKDANGGRDEKDITITALKPTALRRYGFVSKAVMIDEMPLAWDSKGGEMKQPKEIKRRSL</sequence>
<protein>
    <submittedName>
        <fullName evidence="3">Uncharacterized protein</fullName>
    </submittedName>
</protein>
<feature type="compositionally biased region" description="Polar residues" evidence="1">
    <location>
        <begin position="108"/>
        <end position="124"/>
    </location>
</feature>
<organism evidence="3 4">
    <name type="scientific">Colletotrichum sublineola</name>
    <name type="common">Sorghum anthracnose fungus</name>
    <dbReference type="NCBI Taxonomy" id="1173701"/>
    <lineage>
        <taxon>Eukaryota</taxon>
        <taxon>Fungi</taxon>
        <taxon>Dikarya</taxon>
        <taxon>Ascomycota</taxon>
        <taxon>Pezizomycotina</taxon>
        <taxon>Sordariomycetes</taxon>
        <taxon>Hypocreomycetidae</taxon>
        <taxon>Glomerellales</taxon>
        <taxon>Glomerellaceae</taxon>
        <taxon>Colletotrichum</taxon>
        <taxon>Colletotrichum graminicola species complex</taxon>
    </lineage>
</organism>
<reference evidence="4" key="1">
    <citation type="journal article" date="2014" name="Genome Announc.">
        <title>Draft genome sequence of Colletotrichum sublineola, a destructive pathogen of cultivated sorghum.</title>
        <authorList>
            <person name="Baroncelli R."/>
            <person name="Sanz-Martin J.M."/>
            <person name="Rech G.E."/>
            <person name="Sukno S.A."/>
            <person name="Thon M.R."/>
        </authorList>
    </citation>
    <scope>NUCLEOTIDE SEQUENCE [LARGE SCALE GENOMIC DNA]</scope>
    <source>
        <strain evidence="4">TX430BB</strain>
    </source>
</reference>
<dbReference type="EMBL" id="JMSE01000138">
    <property type="protein sequence ID" value="KDN71706.1"/>
    <property type="molecule type" value="Genomic_DNA"/>
</dbReference>
<dbReference type="HOGENOM" id="CLU_1384079_0_0_1"/>
<evidence type="ECO:0000313" key="4">
    <source>
        <dbReference type="Proteomes" id="UP000027238"/>
    </source>
</evidence>
<dbReference type="OrthoDB" id="4851560at2759"/>
<evidence type="ECO:0000256" key="1">
    <source>
        <dbReference type="SAM" id="MobiDB-lite"/>
    </source>
</evidence>
<feature type="signal peptide" evidence="2">
    <location>
        <begin position="1"/>
        <end position="21"/>
    </location>
</feature>
<dbReference type="AlphaFoldDB" id="A0A066Y104"/>
<feature type="chain" id="PRO_5001634595" evidence="2">
    <location>
        <begin position="22"/>
        <end position="197"/>
    </location>
</feature>
<comment type="caution">
    <text evidence="3">The sequence shown here is derived from an EMBL/GenBank/DDBJ whole genome shotgun (WGS) entry which is preliminary data.</text>
</comment>
<gene>
    <name evidence="3" type="ORF">CSUB01_11915</name>
</gene>
<feature type="region of interest" description="Disordered" evidence="1">
    <location>
        <begin position="108"/>
        <end position="149"/>
    </location>
</feature>
<name>A0A066Y104_COLSU</name>
<evidence type="ECO:0000256" key="2">
    <source>
        <dbReference type="SAM" id="SignalP"/>
    </source>
</evidence>
<dbReference type="Proteomes" id="UP000027238">
    <property type="component" value="Unassembled WGS sequence"/>
</dbReference>
<keyword evidence="2" id="KW-0732">Signal</keyword>